<dbReference type="InParanoid" id="A0A1C7NKD6"/>
<feature type="compositionally biased region" description="Basic and acidic residues" evidence="1">
    <location>
        <begin position="170"/>
        <end position="196"/>
    </location>
</feature>
<proteinExistence type="predicted"/>
<accession>A0A1C7NKD6</accession>
<feature type="compositionally biased region" description="Basic and acidic residues" evidence="1">
    <location>
        <begin position="334"/>
        <end position="364"/>
    </location>
</feature>
<gene>
    <name evidence="2" type="ORF">A0J61_02421</name>
</gene>
<feature type="region of interest" description="Disordered" evidence="1">
    <location>
        <begin position="287"/>
        <end position="451"/>
    </location>
</feature>
<feature type="compositionally biased region" description="Polar residues" evidence="1">
    <location>
        <begin position="292"/>
        <end position="306"/>
    </location>
</feature>
<dbReference type="EMBL" id="LUGH01000091">
    <property type="protein sequence ID" value="OBZ89525.1"/>
    <property type="molecule type" value="Genomic_DNA"/>
</dbReference>
<feature type="compositionally biased region" description="Polar residues" evidence="1">
    <location>
        <begin position="431"/>
        <end position="444"/>
    </location>
</feature>
<protein>
    <submittedName>
        <fullName evidence="2">Uncharacterized protein</fullName>
    </submittedName>
</protein>
<feature type="region of interest" description="Disordered" evidence="1">
    <location>
        <begin position="106"/>
        <end position="199"/>
    </location>
</feature>
<feature type="compositionally biased region" description="Basic and acidic residues" evidence="1">
    <location>
        <begin position="114"/>
        <end position="134"/>
    </location>
</feature>
<dbReference type="Gene3D" id="1.20.120.20">
    <property type="entry name" value="Apolipoprotein"/>
    <property type="match status" value="1"/>
</dbReference>
<evidence type="ECO:0000313" key="3">
    <source>
        <dbReference type="Proteomes" id="UP000093000"/>
    </source>
</evidence>
<feature type="region of interest" description="Disordered" evidence="1">
    <location>
        <begin position="516"/>
        <end position="551"/>
    </location>
</feature>
<keyword evidence="3" id="KW-1185">Reference proteome</keyword>
<dbReference type="OrthoDB" id="2258573at2759"/>
<feature type="compositionally biased region" description="Basic and acidic residues" evidence="1">
    <location>
        <begin position="307"/>
        <end position="326"/>
    </location>
</feature>
<reference evidence="2 3" key="1">
    <citation type="submission" date="2016-03" db="EMBL/GenBank/DDBJ databases">
        <title>Choanephora cucurbitarum.</title>
        <authorList>
            <person name="Min B."/>
            <person name="Park H."/>
            <person name="Park J.-H."/>
            <person name="Shin H.-D."/>
            <person name="Choi I.-G."/>
        </authorList>
    </citation>
    <scope>NUCLEOTIDE SEQUENCE [LARGE SCALE GENOMIC DNA]</scope>
    <source>
        <strain evidence="2 3">KUS-F28377</strain>
    </source>
</reference>
<organism evidence="2 3">
    <name type="scientific">Choanephora cucurbitarum</name>
    <dbReference type="NCBI Taxonomy" id="101091"/>
    <lineage>
        <taxon>Eukaryota</taxon>
        <taxon>Fungi</taxon>
        <taxon>Fungi incertae sedis</taxon>
        <taxon>Mucoromycota</taxon>
        <taxon>Mucoromycotina</taxon>
        <taxon>Mucoromycetes</taxon>
        <taxon>Mucorales</taxon>
        <taxon>Mucorineae</taxon>
        <taxon>Choanephoraceae</taxon>
        <taxon>Choanephoroideae</taxon>
        <taxon>Choanephora</taxon>
    </lineage>
</organism>
<sequence length="551" mass="61625">MYRIPLQRARFTAATPMLRRPINARRTMATQSGEGRTGPSKTFIVALLAAAGGLAYYQRSKDEQKFYNGDSNTHETKQKITELGNRVIQDGQVREDLKDAKYHLKESANSTGDAARDAYGKVKEEGQEATEHLKSQANHVANKAEDKYKDAKEQFKDSKDQLKSEYNPMVKEKVYRSKTKSDDEAKLERYSEHGVRDTSALVGKDTDKVKPVWEDQAAKERSNVIVPHEEVSNNNHGGFFGGMFGSGKAGDATTNTKNNNNVVHNERMPTTIYDDAKYLAKDTKHEADHKISQLSRKASDTASDVSRQAEYEKDKMKHKLEEDKAKAGSLWQGLKEKAGMTAKSTEEEASRIKHDADRTIEEKTGQLQSGWNKVKGEAQSVVDGAQETASQTANRLKSETNKAASRADSETERLKRDAKGRLEEGKDYVNESMSQLSREASNQAEKVKQETEQTAKSWYAKGAEQVESGVSTVKEVADQDIQWAETKLQDAKQEVNRLLHPERTKEDGLVGHVKRGERYAEVEEGQLRPTRPNTDLKPADQVVEDASGNQI</sequence>
<name>A0A1C7NKD6_9FUNG</name>
<evidence type="ECO:0000313" key="2">
    <source>
        <dbReference type="EMBL" id="OBZ89525.1"/>
    </source>
</evidence>
<dbReference type="STRING" id="101091.A0A1C7NKD6"/>
<feature type="compositionally biased region" description="Basic and acidic residues" evidence="1">
    <location>
        <begin position="142"/>
        <end position="163"/>
    </location>
</feature>
<dbReference type="Proteomes" id="UP000093000">
    <property type="component" value="Unassembled WGS sequence"/>
</dbReference>
<comment type="caution">
    <text evidence="2">The sequence shown here is derived from an EMBL/GenBank/DDBJ whole genome shotgun (WGS) entry which is preliminary data.</text>
</comment>
<dbReference type="AlphaFoldDB" id="A0A1C7NKD6"/>
<feature type="compositionally biased region" description="Basic and acidic residues" evidence="1">
    <location>
        <begin position="396"/>
        <end position="429"/>
    </location>
</feature>
<evidence type="ECO:0000256" key="1">
    <source>
        <dbReference type="SAM" id="MobiDB-lite"/>
    </source>
</evidence>